<comment type="pathway">
    <text evidence="2 10">Amino-acid biosynthesis; L-methionine biosynthesis via de novo pathway; L-methionine from L-homocysteine (MetE route): step 1/1.</text>
</comment>
<sequence length="774" mass="86450">MAQLHLLGLPRIGPDRELKWALEKYWRGDISAEALIEVGHTLRLAAWQHQADLGADLITVGDFSWYDGILDHSLMFNLIPRRFREGPSLKGFASYFALARGHQDGSRKLGPSPMLKWFDTNYHYLAPELDADSHPQLDATALLEQVGEARTLGRPVKVVLVGPVTLLWLSRAEGGTDPERLRHLEALTTCYAELLENLHTAGVAWVQLDEPALCTDLPESWRSAYERTYQRLGSSPVPLILATYFDGLRENMTLALQLPVAAVHIDLVRSPSQLATALDRLGPNKILSLGVIDGRNIWRADLNKLLATLEPVHERLGDRLWLSTSCSLLHVPYRVDRENTLPDFLRHGLAFAEEKQAELALLKAALNQPRDTTIEDQLASAASAVDTLLSHPERNHSPTRTKLRNISAEDRQRTETHAERKRLQQRTLKLPLLPTTTIGSFPQDQAIRQARKALRDGAISYDDYRARMADAITDTIRAQEALGLDVLVHGEPERTDMVEYFGERIEGFETTRHGWVQSYGSRCVKPPIIYGDCRRRTGLTLDWMAIARAATDKPLKGMLTGPVTLIAWSFVREDIPMAAVADQLALCLREEIEDLEALGITIAQVDEPALRELLPLRKSDQPTYMDWAIAAFRLATAGAHASTQIHTHMCYSQFSDIMPNIKALDADVITIEAARGELALVHDLRNAGYTADVGPGIYDIHTPLVPTQTELQFRLAEILQYLPADQVWVNPDCGLKTRSWAEVKPALQAMVAAARAQREALTEKTRQKGVAEKV</sequence>
<feature type="binding site" evidence="10 11">
    <location>
        <position position="606"/>
    </location>
    <ligand>
        <name>L-methionine</name>
        <dbReference type="ChEBI" id="CHEBI:57844"/>
    </ligand>
</feature>
<feature type="binding site" evidence="10 11">
    <location>
        <begin position="438"/>
        <end position="440"/>
    </location>
    <ligand>
        <name>L-homocysteine</name>
        <dbReference type="ChEBI" id="CHEBI:58199"/>
    </ligand>
</feature>
<name>A0A4V1D8T7_9ALTE</name>
<feature type="region of interest" description="Disordered" evidence="14">
    <location>
        <begin position="391"/>
        <end position="423"/>
    </location>
</feature>
<comment type="cofactor">
    <cofactor evidence="12">
        <name>Zn(2+)</name>
        <dbReference type="ChEBI" id="CHEBI:29105"/>
    </cofactor>
    <text evidence="12">Binds 2 Zn(2+) ions per subunit.</text>
</comment>
<feature type="binding site" evidence="11">
    <location>
        <position position="121"/>
    </location>
    <ligand>
        <name>5-methyltetrahydropteroyltri-L-glutamate</name>
        <dbReference type="ChEBI" id="CHEBI:58207"/>
    </ligand>
</feature>
<evidence type="ECO:0000256" key="9">
    <source>
        <dbReference type="ARBA" id="ARBA00023167"/>
    </source>
</evidence>
<keyword evidence="9 10" id="KW-0486">Methionine biosynthesis</keyword>
<evidence type="ECO:0000256" key="11">
    <source>
        <dbReference type="PIRSR" id="PIRSR000382-1"/>
    </source>
</evidence>
<feature type="compositionally biased region" description="Basic and acidic residues" evidence="14">
    <location>
        <begin position="407"/>
        <end position="422"/>
    </location>
</feature>
<comment type="function">
    <text evidence="1 10">Catalyzes the transfer of a methyl group from 5-methyltetrahydrofolate to homocysteine resulting in methionine formation.</text>
</comment>
<evidence type="ECO:0000256" key="13">
    <source>
        <dbReference type="PIRSR" id="PIRSR000382-3"/>
    </source>
</evidence>
<comment type="cofactor">
    <cofactor evidence="10">
        <name>Zn(2+)</name>
        <dbReference type="ChEBI" id="CHEBI:29105"/>
    </cofactor>
    <text evidence="10">Binds 1 zinc ion per subunit.</text>
</comment>
<evidence type="ECO:0000256" key="1">
    <source>
        <dbReference type="ARBA" id="ARBA00002777"/>
    </source>
</evidence>
<feature type="active site" description="Proton donor" evidence="10 13">
    <location>
        <position position="701"/>
    </location>
</feature>
<dbReference type="EC" id="2.1.1.14" evidence="10"/>
<feature type="domain" description="Cobalamin-independent methionine synthase MetE N-terminal" evidence="16">
    <location>
        <begin position="5"/>
        <end position="315"/>
    </location>
</feature>
<evidence type="ECO:0000256" key="8">
    <source>
        <dbReference type="ARBA" id="ARBA00022833"/>
    </source>
</evidence>
<feature type="binding site" evidence="10">
    <location>
        <position position="733"/>
    </location>
    <ligand>
        <name>Zn(2+)</name>
        <dbReference type="ChEBI" id="CHEBI:29105"/>
        <note>catalytic</note>
    </ligand>
</feature>
<dbReference type="KEGG" id="hmi:soil367_10495"/>
<dbReference type="SUPFAM" id="SSF51726">
    <property type="entry name" value="UROD/MetE-like"/>
    <property type="match status" value="2"/>
</dbReference>
<dbReference type="OrthoDB" id="244285at2"/>
<feature type="domain" description="Cobalamin-independent methionine synthase MetE C-terminal/archaeal" evidence="15">
    <location>
        <begin position="433"/>
        <end position="755"/>
    </location>
</feature>
<dbReference type="AlphaFoldDB" id="A0A4V1D8T7"/>
<feature type="binding site" evidence="10">
    <location>
        <position position="672"/>
    </location>
    <ligand>
        <name>Zn(2+)</name>
        <dbReference type="ChEBI" id="CHEBI:29105"/>
        <note>catalytic</note>
    </ligand>
</feature>
<keyword evidence="18" id="KW-1185">Reference proteome</keyword>
<dbReference type="Pfam" id="PF08267">
    <property type="entry name" value="Meth_synt_1"/>
    <property type="match status" value="1"/>
</dbReference>
<dbReference type="Gene3D" id="3.20.20.210">
    <property type="match status" value="2"/>
</dbReference>
<dbReference type="InterPro" id="IPR006276">
    <property type="entry name" value="Cobalamin-indep_Met_synthase"/>
</dbReference>
<dbReference type="GO" id="GO:0009086">
    <property type="term" value="P:methionine biosynthetic process"/>
    <property type="evidence" value="ECO:0007669"/>
    <property type="project" value="UniProtKB-UniRule"/>
</dbReference>
<feature type="binding site" evidence="12">
    <location>
        <position position="650"/>
    </location>
    <ligand>
        <name>Zn(2+)</name>
        <dbReference type="ChEBI" id="CHEBI:29105"/>
        <label>1</label>
        <note>catalytic</note>
    </ligand>
</feature>
<proteinExistence type="inferred from homology"/>
<evidence type="ECO:0000256" key="5">
    <source>
        <dbReference type="ARBA" id="ARBA00022605"/>
    </source>
</evidence>
<organism evidence="17 18">
    <name type="scientific">Hydrocarboniclastica marina</name>
    <dbReference type="NCBI Taxonomy" id="2259620"/>
    <lineage>
        <taxon>Bacteria</taxon>
        <taxon>Pseudomonadati</taxon>
        <taxon>Pseudomonadota</taxon>
        <taxon>Gammaproteobacteria</taxon>
        <taxon>Alteromonadales</taxon>
        <taxon>Alteromonadaceae</taxon>
        <taxon>Hydrocarboniclastica</taxon>
    </lineage>
</organism>
<dbReference type="CDD" id="cd03311">
    <property type="entry name" value="CIMS_C_terminal_like"/>
    <property type="match status" value="1"/>
</dbReference>
<gene>
    <name evidence="10" type="primary">metE</name>
    <name evidence="17" type="ORF">soil367_10495</name>
</gene>
<dbReference type="InterPro" id="IPR038071">
    <property type="entry name" value="UROD/MetE-like_sf"/>
</dbReference>
<reference evidence="17 18" key="1">
    <citation type="submission" date="2018-07" db="EMBL/GenBank/DDBJ databases">
        <title>Marsedoiliclastica nanhaica gen. nov. sp. nov., a novel marine hydrocarbonoclastic bacterium isolated from an in-situ enriched hydrocarbon-degrading consortium in deep-sea sediment.</title>
        <authorList>
            <person name="Dong C."/>
            <person name="Ma T."/>
            <person name="Liu R."/>
            <person name="Shao Z."/>
        </authorList>
    </citation>
    <scope>NUCLEOTIDE SEQUENCE [LARGE SCALE GENOMIC DNA]</scope>
    <source>
        <strain evidence="18">soil36-7</strain>
    </source>
</reference>
<comment type="similarity">
    <text evidence="3 10">Belongs to the vitamin-B12 independent methionine synthase family.</text>
</comment>
<keyword evidence="5 10" id="KW-0028">Amino-acid biosynthesis</keyword>
<dbReference type="GO" id="GO:0008270">
    <property type="term" value="F:zinc ion binding"/>
    <property type="evidence" value="ECO:0007669"/>
    <property type="project" value="InterPro"/>
</dbReference>
<feature type="binding site" evidence="10">
    <location>
        <position position="650"/>
    </location>
    <ligand>
        <name>Zn(2+)</name>
        <dbReference type="ChEBI" id="CHEBI:29105"/>
        <note>catalytic</note>
    </ligand>
</feature>
<feature type="binding site" evidence="12">
    <location>
        <position position="648"/>
    </location>
    <ligand>
        <name>Zn(2+)</name>
        <dbReference type="ChEBI" id="CHEBI:29105"/>
        <label>1</label>
        <note>catalytic</note>
    </ligand>
</feature>
<evidence type="ECO:0000256" key="2">
    <source>
        <dbReference type="ARBA" id="ARBA00004681"/>
    </source>
</evidence>
<dbReference type="PIRSF" id="PIRSF000382">
    <property type="entry name" value="MeTrfase_B12_ind"/>
    <property type="match status" value="1"/>
</dbReference>
<evidence type="ECO:0000256" key="14">
    <source>
        <dbReference type="SAM" id="MobiDB-lite"/>
    </source>
</evidence>
<feature type="binding site" evidence="12">
    <location>
        <position position="672"/>
    </location>
    <ligand>
        <name>Zn(2+)</name>
        <dbReference type="ChEBI" id="CHEBI:29105"/>
        <label>1</label>
        <note>catalytic</note>
    </ligand>
</feature>
<dbReference type="Proteomes" id="UP000298049">
    <property type="component" value="Chromosome"/>
</dbReference>
<evidence type="ECO:0000256" key="12">
    <source>
        <dbReference type="PIRSR" id="PIRSR000382-2"/>
    </source>
</evidence>
<comment type="catalytic activity">
    <reaction evidence="10">
        <text>5-methyltetrahydropteroyltri-L-glutamate + L-homocysteine = tetrahydropteroyltri-L-glutamate + L-methionine</text>
        <dbReference type="Rhea" id="RHEA:21196"/>
        <dbReference type="ChEBI" id="CHEBI:57844"/>
        <dbReference type="ChEBI" id="CHEBI:58140"/>
        <dbReference type="ChEBI" id="CHEBI:58199"/>
        <dbReference type="ChEBI" id="CHEBI:58207"/>
        <dbReference type="EC" id="2.1.1.14"/>
    </reaction>
</comment>
<dbReference type="GO" id="GO:0003871">
    <property type="term" value="F:5-methyltetrahydropteroyltriglutamate-homocysteine S-methyltransferase activity"/>
    <property type="evidence" value="ECO:0007669"/>
    <property type="project" value="UniProtKB-UniRule"/>
</dbReference>
<feature type="binding site" evidence="10 11">
    <location>
        <position position="568"/>
    </location>
    <ligand>
        <name>5-methyltetrahydropteroyltri-L-glutamate</name>
        <dbReference type="ChEBI" id="CHEBI:58207"/>
    </ligand>
</feature>
<feature type="binding site" evidence="10 11">
    <location>
        <begin position="522"/>
        <end position="523"/>
    </location>
    <ligand>
        <name>5-methyltetrahydropteroyltri-L-glutamate</name>
        <dbReference type="ChEBI" id="CHEBI:58207"/>
    </ligand>
</feature>
<feature type="binding site" evidence="10 11">
    <location>
        <position position="491"/>
    </location>
    <ligand>
        <name>L-methionine</name>
        <dbReference type="ChEBI" id="CHEBI:57844"/>
    </ligand>
</feature>
<dbReference type="PANTHER" id="PTHR30519">
    <property type="entry name" value="5-METHYLTETRAHYDROPTEROYLTRIGLUTAMATE--HOMOCYSTEINE METHYLTRANSFERASE"/>
    <property type="match status" value="1"/>
</dbReference>
<evidence type="ECO:0000256" key="4">
    <source>
        <dbReference type="ARBA" id="ARBA00022603"/>
    </source>
</evidence>
<evidence type="ECO:0000256" key="6">
    <source>
        <dbReference type="ARBA" id="ARBA00022679"/>
    </source>
</evidence>
<keyword evidence="8 10" id="KW-0862">Zinc</keyword>
<feature type="binding site" evidence="10">
    <location>
        <position position="116"/>
    </location>
    <ligand>
        <name>5-methyltetrahydropteroyltri-L-glutamate</name>
        <dbReference type="ChEBI" id="CHEBI:58207"/>
    </ligand>
</feature>
<dbReference type="InterPro" id="IPR002629">
    <property type="entry name" value="Met_Synth_C/arc"/>
</dbReference>
<keyword evidence="6 10" id="KW-0808">Transferase</keyword>
<dbReference type="NCBIfam" id="TIGR01371">
    <property type="entry name" value="met_syn_B12ind"/>
    <property type="match status" value="1"/>
</dbReference>
<dbReference type="EMBL" id="CP031093">
    <property type="protein sequence ID" value="QCF26330.1"/>
    <property type="molecule type" value="Genomic_DNA"/>
</dbReference>
<dbReference type="NCBIfam" id="NF003556">
    <property type="entry name" value="PRK05222.1"/>
    <property type="match status" value="1"/>
</dbReference>
<evidence type="ECO:0000256" key="10">
    <source>
        <dbReference type="HAMAP-Rule" id="MF_00172"/>
    </source>
</evidence>
<feature type="binding site" evidence="10 11">
    <location>
        <position position="606"/>
    </location>
    <ligand>
        <name>L-homocysteine</name>
        <dbReference type="ChEBI" id="CHEBI:58199"/>
    </ligand>
</feature>
<dbReference type="GO" id="GO:0032259">
    <property type="term" value="P:methylation"/>
    <property type="evidence" value="ECO:0007669"/>
    <property type="project" value="UniProtKB-KW"/>
</dbReference>
<evidence type="ECO:0000256" key="7">
    <source>
        <dbReference type="ARBA" id="ARBA00022723"/>
    </source>
</evidence>
<evidence type="ECO:0000313" key="18">
    <source>
        <dbReference type="Proteomes" id="UP000298049"/>
    </source>
</evidence>
<dbReference type="HAMAP" id="MF_00172">
    <property type="entry name" value="Meth_synth"/>
    <property type="match status" value="1"/>
</dbReference>
<accession>A0A4V1D8T7</accession>
<evidence type="ECO:0000313" key="17">
    <source>
        <dbReference type="EMBL" id="QCF26330.1"/>
    </source>
</evidence>
<dbReference type="UniPathway" id="UPA00051">
    <property type="reaction ID" value="UER00082"/>
</dbReference>
<keyword evidence="10" id="KW-0677">Repeat</keyword>
<keyword evidence="4 10" id="KW-0489">Methyltransferase</keyword>
<feature type="binding site" evidence="10 11">
    <location>
        <begin position="438"/>
        <end position="440"/>
    </location>
    <ligand>
        <name>L-methionine</name>
        <dbReference type="ChEBI" id="CHEBI:57844"/>
    </ligand>
</feature>
<feature type="binding site" evidence="10">
    <location>
        <position position="648"/>
    </location>
    <ligand>
        <name>Zn(2+)</name>
        <dbReference type="ChEBI" id="CHEBI:29105"/>
        <note>catalytic</note>
    </ligand>
</feature>
<evidence type="ECO:0000259" key="15">
    <source>
        <dbReference type="Pfam" id="PF01717"/>
    </source>
</evidence>
<feature type="binding site" evidence="11">
    <location>
        <position position="19"/>
    </location>
    <ligand>
        <name>5-methyltetrahydropteroyltri-L-glutamate</name>
        <dbReference type="ChEBI" id="CHEBI:58207"/>
    </ligand>
</feature>
<evidence type="ECO:0000256" key="3">
    <source>
        <dbReference type="ARBA" id="ARBA00009553"/>
    </source>
</evidence>
<feature type="binding site" evidence="10">
    <location>
        <position position="491"/>
    </location>
    <ligand>
        <name>L-homocysteine</name>
        <dbReference type="ChEBI" id="CHEBI:58199"/>
    </ligand>
</feature>
<feature type="binding site" evidence="10">
    <location>
        <begin position="16"/>
        <end position="19"/>
    </location>
    <ligand>
        <name>5-methyltetrahydropteroyltri-L-glutamate</name>
        <dbReference type="ChEBI" id="CHEBI:58207"/>
    </ligand>
</feature>
<dbReference type="Pfam" id="PF01717">
    <property type="entry name" value="Meth_synt_2"/>
    <property type="match status" value="1"/>
</dbReference>
<keyword evidence="7 10" id="KW-0479">Metal-binding</keyword>
<dbReference type="InterPro" id="IPR013215">
    <property type="entry name" value="Cbl-indep_Met_Synth_N"/>
</dbReference>
<dbReference type="CDD" id="cd03312">
    <property type="entry name" value="CIMS_N_terminal_like"/>
    <property type="match status" value="1"/>
</dbReference>
<protein>
    <recommendedName>
        <fullName evidence="10">5-methyltetrahydropteroyltriglutamate--homocysteine methyltransferase</fullName>
        <ecNumber evidence="10">2.1.1.14</ecNumber>
    </recommendedName>
    <alternativeName>
        <fullName evidence="10">Cobalamin-independent methionine synthase</fullName>
    </alternativeName>
    <alternativeName>
        <fullName evidence="10">Methionine synthase, vitamin-B12 independent isozyme</fullName>
    </alternativeName>
</protein>
<feature type="binding site" evidence="12">
    <location>
        <position position="733"/>
    </location>
    <ligand>
        <name>Zn(2+)</name>
        <dbReference type="ChEBI" id="CHEBI:29105"/>
        <label>1</label>
        <note>catalytic</note>
    </ligand>
</feature>
<evidence type="ECO:0000259" key="16">
    <source>
        <dbReference type="Pfam" id="PF08267"/>
    </source>
</evidence>
<dbReference type="RefSeq" id="WP_136549050.1">
    <property type="nucleotide sequence ID" value="NZ_CP031093.1"/>
</dbReference>
<feature type="binding site" evidence="10">
    <location>
        <position position="612"/>
    </location>
    <ligand>
        <name>5-methyltetrahydropteroyltri-L-glutamate</name>
        <dbReference type="ChEBI" id="CHEBI:58207"/>
    </ligand>
</feature>